<dbReference type="InterPro" id="IPR021139">
    <property type="entry name" value="NYN"/>
</dbReference>
<comment type="caution">
    <text evidence="2">The sequence shown here is derived from an EMBL/GenBank/DDBJ whole genome shotgun (WGS) entry which is preliminary data.</text>
</comment>
<dbReference type="Proteomes" id="UP000034961">
    <property type="component" value="Unassembled WGS sequence"/>
</dbReference>
<dbReference type="GO" id="GO:0004540">
    <property type="term" value="F:RNA nuclease activity"/>
    <property type="evidence" value="ECO:0007669"/>
    <property type="project" value="InterPro"/>
</dbReference>
<organism evidence="2 3">
    <name type="scientific">Candidatus Roizmanbacteria bacterium GW2011_GWA1_41_13</name>
    <dbReference type="NCBI Taxonomy" id="1618474"/>
    <lineage>
        <taxon>Bacteria</taxon>
        <taxon>Candidatus Roizmaniibacteriota</taxon>
    </lineage>
</organism>
<dbReference type="Gene3D" id="3.40.50.1010">
    <property type="entry name" value="5'-nuclease"/>
    <property type="match status" value="1"/>
</dbReference>
<accession>A0A0G0UQ15</accession>
<feature type="domain" description="NYN" evidence="1">
    <location>
        <begin position="16"/>
        <end position="162"/>
    </location>
</feature>
<dbReference type="EMBL" id="LCAN01000055">
    <property type="protein sequence ID" value="KKR90864.1"/>
    <property type="molecule type" value="Genomic_DNA"/>
</dbReference>
<reference evidence="2 3" key="1">
    <citation type="journal article" date="2015" name="Nature">
        <title>rRNA introns, odd ribosomes, and small enigmatic genomes across a large radiation of phyla.</title>
        <authorList>
            <person name="Brown C.T."/>
            <person name="Hug L.A."/>
            <person name="Thomas B.C."/>
            <person name="Sharon I."/>
            <person name="Castelle C.J."/>
            <person name="Singh A."/>
            <person name="Wilkins M.J."/>
            <person name="Williams K.H."/>
            <person name="Banfield J.F."/>
        </authorList>
    </citation>
    <scope>NUCLEOTIDE SEQUENCE [LARGE SCALE GENOMIC DNA]</scope>
</reference>
<dbReference type="Pfam" id="PF01936">
    <property type="entry name" value="NYN"/>
    <property type="match status" value="1"/>
</dbReference>
<protein>
    <recommendedName>
        <fullName evidence="1">NYN domain-containing protein</fullName>
    </recommendedName>
</protein>
<dbReference type="PANTHER" id="PTHR35458:SF8">
    <property type="entry name" value="SLR0650 PROTEIN"/>
    <property type="match status" value="1"/>
</dbReference>
<sequence>MDVKTEKLLQNLKSKKVGVFCDDSNLYHSYQKYGRRVDFEKFKRFLGGYCNLQFINYYIGIPDKSDASFYGTQEFLERIKRYVTIKEKKLKYTPVAGKFVKKADVDVEIVLDAVRTINDLDAVMVLSGDSDFYELKNYMLSDKGKIIVFVGYEGNMAWELRQCWHIYLDRIKEEISGQ</sequence>
<proteinExistence type="predicted"/>
<dbReference type="CDD" id="cd10911">
    <property type="entry name" value="PIN_LabA"/>
    <property type="match status" value="1"/>
</dbReference>
<evidence type="ECO:0000313" key="3">
    <source>
        <dbReference type="Proteomes" id="UP000034961"/>
    </source>
</evidence>
<dbReference type="AlphaFoldDB" id="A0A0G0UQ15"/>
<gene>
    <name evidence="2" type="ORF">UU41_C0055G0004</name>
</gene>
<name>A0A0G0UQ15_9BACT</name>
<dbReference type="PANTHER" id="PTHR35458">
    <property type="entry name" value="SLR0755 PROTEIN"/>
    <property type="match status" value="1"/>
</dbReference>
<evidence type="ECO:0000313" key="2">
    <source>
        <dbReference type="EMBL" id="KKR90864.1"/>
    </source>
</evidence>
<evidence type="ECO:0000259" key="1">
    <source>
        <dbReference type="Pfam" id="PF01936"/>
    </source>
</evidence>
<dbReference type="InterPro" id="IPR047140">
    <property type="entry name" value="LabA"/>
</dbReference>